<accession>A0A398DJ57</accession>
<dbReference type="Pfam" id="PF09862">
    <property type="entry name" value="DUF2089"/>
    <property type="match status" value="1"/>
</dbReference>
<protein>
    <submittedName>
        <fullName evidence="3">DUF2089 domain-containing protein</fullName>
    </submittedName>
</protein>
<evidence type="ECO:0000313" key="6">
    <source>
        <dbReference type="Proteomes" id="UP000266042"/>
    </source>
</evidence>
<proteinExistence type="predicted"/>
<keyword evidence="5" id="KW-1185">Reference proteome</keyword>
<feature type="domain" description="DUF2089" evidence="1">
    <location>
        <begin position="57"/>
        <end position="102"/>
    </location>
</feature>
<sequence length="152" mass="16296">MQVTVTTSSLASSEAAMKHLPTTCPSCGSQLEIAELHCTACDTTVRGAYPLDRFAALSGEDEQFLLTFLAARGNLKEVQDRLDLSYPTVRGRLDRVLAALGLAGDDKPAEKAVRKPNIMELLDKLEAGDLSVDTVLKTIKEGSDEPSDGTTE</sequence>
<reference evidence="5 6" key="1">
    <citation type="submission" date="2018-09" db="EMBL/GenBank/DDBJ databases">
        <title>Discovery and Ecogenomic Context for Candidatus Cryosericales, a Global Caldiserica Order Active in Thawing Permafrost.</title>
        <authorList>
            <person name="Martinez M.A."/>
            <person name="Woodcroft B.J."/>
            <person name="Ignacio Espinoza J.C."/>
            <person name="Zayed A."/>
            <person name="Singleton C.M."/>
            <person name="Boyd J."/>
            <person name="Li Y.-F."/>
            <person name="Purvine S."/>
            <person name="Maughan H."/>
            <person name="Hodgkins S.B."/>
            <person name="Anderson D."/>
            <person name="Sederholm M."/>
            <person name="Temperton B."/>
            <person name="Saleska S.R."/>
            <person name="Tyson G.W."/>
            <person name="Rich V.I."/>
        </authorList>
    </citation>
    <scope>NUCLEOTIDE SEQUENCE [LARGE SCALE GENOMIC DNA]</scope>
    <source>
        <strain evidence="4 5">SMC2</strain>
        <strain evidence="3 6">SMC3</strain>
    </source>
</reference>
<dbReference type="Proteomes" id="UP000265724">
    <property type="component" value="Unassembled WGS sequence"/>
</dbReference>
<evidence type="ECO:0000313" key="4">
    <source>
        <dbReference type="EMBL" id="RIE15247.1"/>
    </source>
</evidence>
<dbReference type="EMBL" id="QXIW01000006">
    <property type="protein sequence ID" value="RIE14840.1"/>
    <property type="molecule type" value="Genomic_DNA"/>
</dbReference>
<evidence type="ECO:0000259" key="1">
    <source>
        <dbReference type="Pfam" id="PF09862"/>
    </source>
</evidence>
<feature type="domain" description="DUF2089" evidence="2">
    <location>
        <begin position="24"/>
        <end position="55"/>
    </location>
</feature>
<dbReference type="InterPro" id="IPR053957">
    <property type="entry name" value="DUF2089_Zn_ribbon"/>
</dbReference>
<evidence type="ECO:0000313" key="5">
    <source>
        <dbReference type="Proteomes" id="UP000265724"/>
    </source>
</evidence>
<dbReference type="Pfam" id="PF22747">
    <property type="entry name" value="Zn_ribbon_DUF2089"/>
    <property type="match status" value="1"/>
</dbReference>
<gene>
    <name evidence="4" type="ORF">SMC2_01530</name>
    <name evidence="3" type="ORF">SMC3_01155</name>
</gene>
<name>A0A398DJ57_9BACT</name>
<evidence type="ECO:0000259" key="2">
    <source>
        <dbReference type="Pfam" id="PF22747"/>
    </source>
</evidence>
<evidence type="ECO:0000313" key="3">
    <source>
        <dbReference type="EMBL" id="RIE14840.1"/>
    </source>
</evidence>
<dbReference type="EMBL" id="QXIX01000012">
    <property type="protein sequence ID" value="RIE15247.1"/>
    <property type="molecule type" value="Genomic_DNA"/>
</dbReference>
<dbReference type="Proteomes" id="UP000266042">
    <property type="component" value="Unassembled WGS sequence"/>
</dbReference>
<dbReference type="InterPro" id="IPR018658">
    <property type="entry name" value="DUF2089"/>
</dbReference>
<organism evidence="3 6">
    <name type="scientific">Candidatus Cryosericum hinesii</name>
    <dbReference type="NCBI Taxonomy" id="2290915"/>
    <lineage>
        <taxon>Bacteria</taxon>
        <taxon>Pseudomonadati</taxon>
        <taxon>Caldisericota/Cryosericota group</taxon>
        <taxon>Candidatus Cryosericota</taxon>
        <taxon>Candidatus Cryosericia</taxon>
        <taxon>Candidatus Cryosericales</taxon>
        <taxon>Candidatus Cryosericaceae</taxon>
        <taxon>Candidatus Cryosericum</taxon>
    </lineage>
</organism>
<dbReference type="AlphaFoldDB" id="A0A398DJ57"/>
<comment type="caution">
    <text evidence="3">The sequence shown here is derived from an EMBL/GenBank/DDBJ whole genome shotgun (WGS) entry which is preliminary data.</text>
</comment>